<sequence>MLIPDKVKVGSITYQVKQEHIDKTDDGLYQFGVTDYLNAVITINSDYPQERKEQTFFHELMHAVFFESSNSDQAADERLVDSTGLMLYQVFKENELANLKKS</sequence>
<dbReference type="RefSeq" id="WP_125598192.1">
    <property type="nucleotide sequence ID" value="NZ_JBHSSM010000016.1"/>
</dbReference>
<dbReference type="Proteomes" id="UP001596310">
    <property type="component" value="Unassembled WGS sequence"/>
</dbReference>
<protein>
    <submittedName>
        <fullName evidence="2">ImmA/IrrE family metallo-endopeptidase</fullName>
    </submittedName>
</protein>
<name>A0ABW1UMJ8_9LACO</name>
<evidence type="ECO:0000313" key="2">
    <source>
        <dbReference type="EMBL" id="MFC6315184.1"/>
    </source>
</evidence>
<dbReference type="InterPro" id="IPR010359">
    <property type="entry name" value="IrrE_HExxH"/>
</dbReference>
<proteinExistence type="predicted"/>
<comment type="caution">
    <text evidence="2">The sequence shown here is derived from an EMBL/GenBank/DDBJ whole genome shotgun (WGS) entry which is preliminary data.</text>
</comment>
<gene>
    <name evidence="2" type="ORF">ACFQHW_06300</name>
</gene>
<dbReference type="EMBL" id="JBHSSM010000016">
    <property type="protein sequence ID" value="MFC6315184.1"/>
    <property type="molecule type" value="Genomic_DNA"/>
</dbReference>
<feature type="domain" description="IrrE N-terminal-like" evidence="1">
    <location>
        <begin position="34"/>
        <end position="72"/>
    </location>
</feature>
<dbReference type="Gene3D" id="1.10.10.2910">
    <property type="match status" value="1"/>
</dbReference>
<reference evidence="3" key="1">
    <citation type="journal article" date="2019" name="Int. J. Syst. Evol. Microbiol.">
        <title>The Global Catalogue of Microorganisms (GCM) 10K type strain sequencing project: providing services to taxonomists for standard genome sequencing and annotation.</title>
        <authorList>
            <consortium name="The Broad Institute Genomics Platform"/>
            <consortium name="The Broad Institute Genome Sequencing Center for Infectious Disease"/>
            <person name="Wu L."/>
            <person name="Ma J."/>
        </authorList>
    </citation>
    <scope>NUCLEOTIDE SEQUENCE [LARGE SCALE GENOMIC DNA]</scope>
    <source>
        <strain evidence="3">CCM 8897</strain>
    </source>
</reference>
<evidence type="ECO:0000313" key="3">
    <source>
        <dbReference type="Proteomes" id="UP001596310"/>
    </source>
</evidence>
<keyword evidence="3" id="KW-1185">Reference proteome</keyword>
<evidence type="ECO:0000259" key="1">
    <source>
        <dbReference type="Pfam" id="PF06114"/>
    </source>
</evidence>
<accession>A0ABW1UMJ8</accession>
<dbReference type="Pfam" id="PF06114">
    <property type="entry name" value="Peptidase_M78"/>
    <property type="match status" value="1"/>
</dbReference>
<organism evidence="2 3">
    <name type="scientific">Lapidilactobacillus achengensis</name>
    <dbReference type="NCBI Taxonomy" id="2486000"/>
    <lineage>
        <taxon>Bacteria</taxon>
        <taxon>Bacillati</taxon>
        <taxon>Bacillota</taxon>
        <taxon>Bacilli</taxon>
        <taxon>Lactobacillales</taxon>
        <taxon>Lactobacillaceae</taxon>
        <taxon>Lapidilactobacillus</taxon>
    </lineage>
</organism>